<proteinExistence type="predicted"/>
<dbReference type="InterPro" id="IPR004827">
    <property type="entry name" value="bZIP"/>
</dbReference>
<comment type="caution">
    <text evidence="3">The sequence shown here is derived from an EMBL/GenBank/DDBJ whole genome shotgun (WGS) entry which is preliminary data.</text>
</comment>
<sequence length="190" mass="21192">MDGTSGQRLLVLDDQIHMDAKPYQRAILPNGTIEDRGDRYFLEQALLRKRERNKLAARRKRDRKKQRMEALEQREKDLRKQYLALSMELMVCRSANQIKDLERQSLAASGLGENIQAGATQSLDALSSIALGAADNAGKTILDFTAINAEIADLHNSVDVACTQAEEAIIEVAHIQHEVSRLLSLLGDNI</sequence>
<protein>
    <recommendedName>
        <fullName evidence="2">BZIP domain-containing protein</fullName>
    </recommendedName>
</protein>
<name>A0A9W8CKP8_9FUNG</name>
<feature type="domain" description="BZIP" evidence="2">
    <location>
        <begin position="43"/>
        <end position="89"/>
    </location>
</feature>
<gene>
    <name evidence="3" type="ORF">LPJ64_002709</name>
</gene>
<keyword evidence="4" id="KW-1185">Reference proteome</keyword>
<evidence type="ECO:0000313" key="3">
    <source>
        <dbReference type="EMBL" id="KAJ1645732.1"/>
    </source>
</evidence>
<feature type="coiled-coil region" evidence="1">
    <location>
        <begin position="54"/>
        <end position="88"/>
    </location>
</feature>
<keyword evidence="1" id="KW-0175">Coiled coil</keyword>
<reference evidence="3" key="1">
    <citation type="submission" date="2022-07" db="EMBL/GenBank/DDBJ databases">
        <title>Phylogenomic reconstructions and comparative analyses of Kickxellomycotina fungi.</title>
        <authorList>
            <person name="Reynolds N.K."/>
            <person name="Stajich J.E."/>
            <person name="Barry K."/>
            <person name="Grigoriev I.V."/>
            <person name="Crous P."/>
            <person name="Smith M.E."/>
        </authorList>
    </citation>
    <scope>NUCLEOTIDE SEQUENCE</scope>
    <source>
        <strain evidence="3">NBRC 105413</strain>
    </source>
</reference>
<organism evidence="3 4">
    <name type="scientific">Coemansia asiatica</name>
    <dbReference type="NCBI Taxonomy" id="1052880"/>
    <lineage>
        <taxon>Eukaryota</taxon>
        <taxon>Fungi</taxon>
        <taxon>Fungi incertae sedis</taxon>
        <taxon>Zoopagomycota</taxon>
        <taxon>Kickxellomycotina</taxon>
        <taxon>Kickxellomycetes</taxon>
        <taxon>Kickxellales</taxon>
        <taxon>Kickxellaceae</taxon>
        <taxon>Coemansia</taxon>
    </lineage>
</organism>
<dbReference type="GO" id="GO:0003700">
    <property type="term" value="F:DNA-binding transcription factor activity"/>
    <property type="evidence" value="ECO:0007669"/>
    <property type="project" value="InterPro"/>
</dbReference>
<dbReference type="SUPFAM" id="SSF57959">
    <property type="entry name" value="Leucine zipper domain"/>
    <property type="match status" value="1"/>
</dbReference>
<dbReference type="EMBL" id="JANBOH010000091">
    <property type="protein sequence ID" value="KAJ1645732.1"/>
    <property type="molecule type" value="Genomic_DNA"/>
</dbReference>
<dbReference type="Gene3D" id="1.20.5.170">
    <property type="match status" value="1"/>
</dbReference>
<evidence type="ECO:0000313" key="4">
    <source>
        <dbReference type="Proteomes" id="UP001145021"/>
    </source>
</evidence>
<dbReference type="PROSITE" id="PS50217">
    <property type="entry name" value="BZIP"/>
    <property type="match status" value="1"/>
</dbReference>
<dbReference type="PROSITE" id="PS00036">
    <property type="entry name" value="BZIP_BASIC"/>
    <property type="match status" value="1"/>
</dbReference>
<dbReference type="InterPro" id="IPR046347">
    <property type="entry name" value="bZIP_sf"/>
</dbReference>
<accession>A0A9W8CKP8</accession>
<dbReference type="Proteomes" id="UP001145021">
    <property type="component" value="Unassembled WGS sequence"/>
</dbReference>
<evidence type="ECO:0000256" key="1">
    <source>
        <dbReference type="SAM" id="Coils"/>
    </source>
</evidence>
<dbReference type="AlphaFoldDB" id="A0A9W8CKP8"/>
<evidence type="ECO:0000259" key="2">
    <source>
        <dbReference type="PROSITE" id="PS50217"/>
    </source>
</evidence>